<keyword evidence="5" id="KW-1185">Reference proteome</keyword>
<comment type="similarity">
    <text evidence="1 2">Belongs to the anti-sigma-factor antagonist family.</text>
</comment>
<dbReference type="Proteomes" id="UP000030661">
    <property type="component" value="Unassembled WGS sequence"/>
</dbReference>
<dbReference type="Gene3D" id="3.30.750.24">
    <property type="entry name" value="STAS domain"/>
    <property type="match status" value="1"/>
</dbReference>
<dbReference type="InterPro" id="IPR002645">
    <property type="entry name" value="STAS_dom"/>
</dbReference>
<dbReference type="HOGENOM" id="CLU_115403_9_2_0"/>
<protein>
    <recommendedName>
        <fullName evidence="2">Anti-sigma factor antagonist</fullName>
    </recommendedName>
</protein>
<evidence type="ECO:0000313" key="5">
    <source>
        <dbReference type="Proteomes" id="UP000030661"/>
    </source>
</evidence>
<reference evidence="4" key="1">
    <citation type="journal article" date="2015" name="PeerJ">
        <title>First genomic representation of candidate bacterial phylum KSB3 points to enhanced environmental sensing as a trigger of wastewater bulking.</title>
        <authorList>
            <person name="Sekiguchi Y."/>
            <person name="Ohashi A."/>
            <person name="Parks D.H."/>
            <person name="Yamauchi T."/>
            <person name="Tyson G.W."/>
            <person name="Hugenholtz P."/>
        </authorList>
    </citation>
    <scope>NUCLEOTIDE SEQUENCE [LARGE SCALE GENOMIC DNA]</scope>
</reference>
<organism evidence="4">
    <name type="scientific">Vecturithrix granuli</name>
    <dbReference type="NCBI Taxonomy" id="1499967"/>
    <lineage>
        <taxon>Bacteria</taxon>
        <taxon>Candidatus Moduliflexota</taxon>
        <taxon>Candidatus Vecturitrichia</taxon>
        <taxon>Candidatus Vecturitrichales</taxon>
        <taxon>Candidatus Vecturitrichaceae</taxon>
        <taxon>Candidatus Vecturithrix</taxon>
    </lineage>
</organism>
<proteinExistence type="inferred from homology"/>
<dbReference type="STRING" id="1499967.U27_06784"/>
<name>A0A081C5E4_VECG1</name>
<dbReference type="PROSITE" id="PS50801">
    <property type="entry name" value="STAS"/>
    <property type="match status" value="1"/>
</dbReference>
<dbReference type="SUPFAM" id="SSF52091">
    <property type="entry name" value="SpoIIaa-like"/>
    <property type="match status" value="1"/>
</dbReference>
<sequence>MEVRVHYSEKKPDVYVMEIEGRIDAHTAGKVEEELQSLKEKNIVKIIVDFEKVNYISSGGLRVFLTALKWTRAQSGDLKLVNLVPNVEKIFKLAGFTRLFNILNDRESALEAF</sequence>
<dbReference type="eggNOG" id="COG1366">
    <property type="taxonomic scope" value="Bacteria"/>
</dbReference>
<dbReference type="AlphaFoldDB" id="A0A081C5E4"/>
<dbReference type="CDD" id="cd07043">
    <property type="entry name" value="STAS_anti-anti-sigma_factors"/>
    <property type="match status" value="1"/>
</dbReference>
<evidence type="ECO:0000256" key="2">
    <source>
        <dbReference type="RuleBase" id="RU003749"/>
    </source>
</evidence>
<evidence type="ECO:0000259" key="3">
    <source>
        <dbReference type="PROSITE" id="PS50801"/>
    </source>
</evidence>
<dbReference type="EMBL" id="DF820470">
    <property type="protein sequence ID" value="GAK59799.1"/>
    <property type="molecule type" value="Genomic_DNA"/>
</dbReference>
<accession>A0A081C5E4</accession>
<dbReference type="InterPro" id="IPR003658">
    <property type="entry name" value="Anti-sigma_ant"/>
</dbReference>
<dbReference type="PANTHER" id="PTHR33495">
    <property type="entry name" value="ANTI-SIGMA FACTOR ANTAGONIST TM_1081-RELATED-RELATED"/>
    <property type="match status" value="1"/>
</dbReference>
<gene>
    <name evidence="4" type="ORF">U27_06784</name>
</gene>
<dbReference type="NCBIfam" id="TIGR00377">
    <property type="entry name" value="ant_ant_sig"/>
    <property type="match status" value="1"/>
</dbReference>
<dbReference type="Pfam" id="PF01740">
    <property type="entry name" value="STAS"/>
    <property type="match status" value="1"/>
</dbReference>
<evidence type="ECO:0000313" key="4">
    <source>
        <dbReference type="EMBL" id="GAK59799.1"/>
    </source>
</evidence>
<evidence type="ECO:0000256" key="1">
    <source>
        <dbReference type="ARBA" id="ARBA00009013"/>
    </source>
</evidence>
<feature type="domain" description="STAS" evidence="3">
    <location>
        <begin position="12"/>
        <end position="113"/>
    </location>
</feature>
<dbReference type="GO" id="GO:0043856">
    <property type="term" value="F:anti-sigma factor antagonist activity"/>
    <property type="evidence" value="ECO:0007669"/>
    <property type="project" value="InterPro"/>
</dbReference>
<dbReference type="InterPro" id="IPR036513">
    <property type="entry name" value="STAS_dom_sf"/>
</dbReference>